<dbReference type="OrthoDB" id="9797578at2"/>
<dbReference type="Proteomes" id="UP000515847">
    <property type="component" value="Chromosome"/>
</dbReference>
<dbReference type="AlphaFoldDB" id="A0A7G6E841"/>
<dbReference type="Pfam" id="PF13581">
    <property type="entry name" value="HATPase_c_2"/>
    <property type="match status" value="1"/>
</dbReference>
<organism evidence="2 3">
    <name type="scientific">Thermanaerosceptrum fracticalcis</name>
    <dbReference type="NCBI Taxonomy" id="1712410"/>
    <lineage>
        <taxon>Bacteria</taxon>
        <taxon>Bacillati</taxon>
        <taxon>Bacillota</taxon>
        <taxon>Clostridia</taxon>
        <taxon>Eubacteriales</taxon>
        <taxon>Peptococcaceae</taxon>
        <taxon>Thermanaerosceptrum</taxon>
    </lineage>
</organism>
<proteinExistence type="predicted"/>
<keyword evidence="3" id="KW-1185">Reference proteome</keyword>
<dbReference type="InterPro" id="IPR003594">
    <property type="entry name" value="HATPase_dom"/>
</dbReference>
<accession>A0A7G6E841</accession>
<sequence>MDDNKQFKPLKLHFTVEQGDFIRAGEASSKIKKVLSQLGFPGPLIRRVAIAAYEAEMNIVIHSWGGELEAEIGPEHVKIVARDRGPGIPDIALAMEEGYSTAPDKVREMGFGAGMGLPNIQNCATEFIIESGEGKGTVLRILIAVKE</sequence>
<evidence type="ECO:0000259" key="1">
    <source>
        <dbReference type="Pfam" id="PF13581"/>
    </source>
</evidence>
<gene>
    <name evidence="2" type="ORF">BR63_01375</name>
</gene>
<evidence type="ECO:0000313" key="2">
    <source>
        <dbReference type="EMBL" id="QNB48245.1"/>
    </source>
</evidence>
<protein>
    <submittedName>
        <fullName evidence="2">Anti-sigma regulatory factor</fullName>
    </submittedName>
</protein>
<dbReference type="SUPFAM" id="SSF55874">
    <property type="entry name" value="ATPase domain of HSP90 chaperone/DNA topoisomerase II/histidine kinase"/>
    <property type="match status" value="1"/>
</dbReference>
<feature type="domain" description="Histidine kinase/HSP90-like ATPase" evidence="1">
    <location>
        <begin position="26"/>
        <end position="141"/>
    </location>
</feature>
<reference evidence="2 3" key="1">
    <citation type="journal article" date="2019" name="Front. Microbiol.">
        <title>Thermoanaerosceptrum fracticalcis gen. nov. sp. nov., a Novel Fumarate-Fermenting Microorganism From a Deep Fractured Carbonate Aquifer of the US Great Basin.</title>
        <authorList>
            <person name="Hamilton-Brehm S.D."/>
            <person name="Stewart L.E."/>
            <person name="Zavarin M."/>
            <person name="Caldwell M."/>
            <person name="Lawson P.A."/>
            <person name="Onstott T.C."/>
            <person name="Grzymski J."/>
            <person name="Neveux I."/>
            <person name="Lollar B.S."/>
            <person name="Russell C.E."/>
            <person name="Moser D.P."/>
        </authorList>
    </citation>
    <scope>NUCLEOTIDE SEQUENCE [LARGE SCALE GENOMIC DNA]</scope>
    <source>
        <strain evidence="2 3">DRI-13</strain>
    </source>
</reference>
<dbReference type="KEGG" id="tfr:BR63_01375"/>
<dbReference type="InterPro" id="IPR036890">
    <property type="entry name" value="HATPase_C_sf"/>
</dbReference>
<dbReference type="Gene3D" id="3.30.565.10">
    <property type="entry name" value="Histidine kinase-like ATPase, C-terminal domain"/>
    <property type="match status" value="1"/>
</dbReference>
<dbReference type="EMBL" id="CP045798">
    <property type="protein sequence ID" value="QNB48245.1"/>
    <property type="molecule type" value="Genomic_DNA"/>
</dbReference>
<evidence type="ECO:0000313" key="3">
    <source>
        <dbReference type="Proteomes" id="UP000515847"/>
    </source>
</evidence>
<name>A0A7G6E841_THEFR</name>